<protein>
    <recommendedName>
        <fullName evidence="3">DUF7730 domain-containing protein</fullName>
    </recommendedName>
</protein>
<keyword evidence="5" id="KW-1185">Reference proteome</keyword>
<feature type="transmembrane region" description="Helical" evidence="2">
    <location>
        <begin position="21"/>
        <end position="41"/>
    </location>
</feature>
<evidence type="ECO:0000256" key="2">
    <source>
        <dbReference type="SAM" id="Phobius"/>
    </source>
</evidence>
<feature type="region of interest" description="Disordered" evidence="1">
    <location>
        <begin position="64"/>
        <end position="100"/>
    </location>
</feature>
<organism evidence="4 5">
    <name type="scientific">Clonostachys byssicola</name>
    <dbReference type="NCBI Taxonomy" id="160290"/>
    <lineage>
        <taxon>Eukaryota</taxon>
        <taxon>Fungi</taxon>
        <taxon>Dikarya</taxon>
        <taxon>Ascomycota</taxon>
        <taxon>Pezizomycotina</taxon>
        <taxon>Sordariomycetes</taxon>
        <taxon>Hypocreomycetidae</taxon>
        <taxon>Hypocreales</taxon>
        <taxon>Bionectriaceae</taxon>
        <taxon>Clonostachys</taxon>
    </lineage>
</organism>
<comment type="caution">
    <text evidence="4">The sequence shown here is derived from an EMBL/GenBank/DDBJ whole genome shotgun (WGS) entry which is preliminary data.</text>
</comment>
<accession>A0A9N9XV07</accession>
<dbReference type="InterPro" id="IPR056632">
    <property type="entry name" value="DUF7730"/>
</dbReference>
<feature type="domain" description="DUF7730" evidence="3">
    <location>
        <begin position="268"/>
        <end position="396"/>
    </location>
</feature>
<dbReference type="OrthoDB" id="5146777at2759"/>
<name>A0A9N9XV07_9HYPO</name>
<keyword evidence="2" id="KW-0472">Membrane</keyword>
<dbReference type="EMBL" id="CABFNO020001300">
    <property type="protein sequence ID" value="CAG9978191.1"/>
    <property type="molecule type" value="Genomic_DNA"/>
</dbReference>
<reference evidence="5" key="1">
    <citation type="submission" date="2019-06" db="EMBL/GenBank/DDBJ databases">
        <authorList>
            <person name="Broberg M."/>
        </authorList>
    </citation>
    <scope>NUCLEOTIDE SEQUENCE [LARGE SCALE GENOMIC DNA]</scope>
</reference>
<evidence type="ECO:0000259" key="3">
    <source>
        <dbReference type="Pfam" id="PF24864"/>
    </source>
</evidence>
<keyword evidence="2" id="KW-0812">Transmembrane</keyword>
<dbReference type="AlphaFoldDB" id="A0A9N9XV07"/>
<keyword evidence="2" id="KW-1133">Transmembrane helix</keyword>
<dbReference type="Proteomes" id="UP000754883">
    <property type="component" value="Unassembled WGS sequence"/>
</dbReference>
<evidence type="ECO:0000256" key="1">
    <source>
        <dbReference type="SAM" id="MobiDB-lite"/>
    </source>
</evidence>
<dbReference type="PANTHER" id="PTHR38790:SF4">
    <property type="entry name" value="2EXR DOMAIN-CONTAINING PROTEIN"/>
    <property type="match status" value="1"/>
</dbReference>
<dbReference type="Pfam" id="PF24864">
    <property type="entry name" value="DUF7730"/>
    <property type="match status" value="1"/>
</dbReference>
<evidence type="ECO:0000313" key="5">
    <source>
        <dbReference type="Proteomes" id="UP000754883"/>
    </source>
</evidence>
<dbReference type="PANTHER" id="PTHR38790">
    <property type="entry name" value="2EXR DOMAIN-CONTAINING PROTEIN-RELATED"/>
    <property type="match status" value="1"/>
</dbReference>
<evidence type="ECO:0000313" key="4">
    <source>
        <dbReference type="EMBL" id="CAG9978191.1"/>
    </source>
</evidence>
<proteinExistence type="predicted"/>
<feature type="compositionally biased region" description="Basic and acidic residues" evidence="1">
    <location>
        <begin position="67"/>
        <end position="77"/>
    </location>
</feature>
<reference evidence="4 5" key="2">
    <citation type="submission" date="2021-10" db="EMBL/GenBank/DDBJ databases">
        <authorList>
            <person name="Piombo E."/>
        </authorList>
    </citation>
    <scope>NUCLEOTIDE SEQUENCE [LARGE SCALE GENOMIC DNA]</scope>
</reference>
<sequence>MVQLKKTVTFRDIWIDRHHNGVALTLARFVLVTLVDIVFIICRPFLIVAQLIFDAFRRGFTRPQKHARQESHLHREASNSGNRTPQHAHHRSDSDESNSVVGHFEGDAIRYRLAQQLLQPIPAPAPISIKGNQTDSKPNGPFFSMLPPEVRRCILIHAFGHRTMHMSVQFQRPWKVVDAVPEYDPTSHVQHYSTAHARHYHNFTVGTSKWMWYGCVCHRTAPEDAPLSLGRTRSWPVKPRSFLLDGCLAGQGTCSEWPGTWPSKCQIGVTGWIRTCRQAYVEGVEVLYRTNTIQMASIPLLRGMNDILPSTTLSLLTSLELLWHPHSIPLTDACKSYRSQEKGNTVLPSLTYLRICMVGLNLRSYQEFQRLTNAKHISAEVIAELMEIAAPEQFELFDMAVKRIAPASANVTISLENLAFYQAAEVHLTKTQGRAVTRPQVSEFGGLKHWRQLSTVEDKTLTPQRIEEGEALSQALGGYWVHIVEEAADGPIHEGDCHLYQPRSFLV</sequence>
<gene>
    <name evidence="4" type="ORF">CBYS24578_00009068</name>
</gene>